<organism evidence="5 6">
    <name type="scientific">Vombatus ursinus</name>
    <name type="common">Common wombat</name>
    <dbReference type="NCBI Taxonomy" id="29139"/>
    <lineage>
        <taxon>Eukaryota</taxon>
        <taxon>Metazoa</taxon>
        <taxon>Chordata</taxon>
        <taxon>Craniata</taxon>
        <taxon>Vertebrata</taxon>
        <taxon>Euteleostomi</taxon>
        <taxon>Mammalia</taxon>
        <taxon>Metatheria</taxon>
        <taxon>Diprotodontia</taxon>
        <taxon>Vombatidae</taxon>
        <taxon>Vombatus</taxon>
    </lineage>
</organism>
<feature type="region of interest" description="Disordered" evidence="4">
    <location>
        <begin position="1"/>
        <end position="26"/>
    </location>
</feature>
<protein>
    <recommendedName>
        <fullName evidence="7">Family with sequence similarity 207 member A</fullName>
    </recommendedName>
</protein>
<dbReference type="Pfam" id="PF15341">
    <property type="entry name" value="SLX9"/>
    <property type="match status" value="1"/>
</dbReference>
<gene>
    <name evidence="5" type="primary">SLX9</name>
</gene>
<evidence type="ECO:0000256" key="1">
    <source>
        <dbReference type="ARBA" id="ARBA00004604"/>
    </source>
</evidence>
<evidence type="ECO:0000256" key="3">
    <source>
        <dbReference type="ARBA" id="ARBA00023242"/>
    </source>
</evidence>
<reference evidence="6" key="1">
    <citation type="submission" date="2018-12" db="EMBL/GenBank/DDBJ databases">
        <authorList>
            <person name="Yazar S."/>
        </authorList>
    </citation>
    <scope>NUCLEOTIDE SEQUENCE [LARGE SCALE GENOMIC DNA]</scope>
</reference>
<evidence type="ECO:0000256" key="4">
    <source>
        <dbReference type="SAM" id="MobiDB-lite"/>
    </source>
</evidence>
<name>A0A4X2MAI0_VOMUR</name>
<dbReference type="GO" id="GO:0030688">
    <property type="term" value="C:preribosome, small subunit precursor"/>
    <property type="evidence" value="ECO:0007669"/>
    <property type="project" value="InterPro"/>
</dbReference>
<feature type="compositionally biased region" description="Basic residues" evidence="4">
    <location>
        <begin position="1"/>
        <end position="12"/>
    </location>
</feature>
<dbReference type="STRING" id="29139.ENSVURP00010031431"/>
<dbReference type="GO" id="GO:0000462">
    <property type="term" value="P:maturation of SSU-rRNA from tricistronic rRNA transcript (SSU-rRNA, 5.8S rRNA, LSU-rRNA)"/>
    <property type="evidence" value="ECO:0007669"/>
    <property type="project" value="InterPro"/>
</dbReference>
<evidence type="ECO:0008006" key="7">
    <source>
        <dbReference type="Google" id="ProtNLM"/>
    </source>
</evidence>
<dbReference type="PANTHER" id="PTHR31109">
    <property type="entry name" value="PROTEIN FAM207A"/>
    <property type="match status" value="1"/>
</dbReference>
<dbReference type="InterPro" id="IPR028160">
    <property type="entry name" value="Slx9-like"/>
</dbReference>
<keyword evidence="6" id="KW-1185">Reference proteome</keyword>
<feature type="compositionally biased region" description="Basic residues" evidence="4">
    <location>
        <begin position="157"/>
        <end position="167"/>
    </location>
</feature>
<evidence type="ECO:0000313" key="6">
    <source>
        <dbReference type="Proteomes" id="UP000314987"/>
    </source>
</evidence>
<dbReference type="GO" id="GO:0005730">
    <property type="term" value="C:nucleolus"/>
    <property type="evidence" value="ECO:0007669"/>
    <property type="project" value="UniProtKB-SubCell"/>
</dbReference>
<comment type="similarity">
    <text evidence="2">Belongs to the SLX9 family.</text>
</comment>
<dbReference type="GO" id="GO:0030686">
    <property type="term" value="C:90S preribosome"/>
    <property type="evidence" value="ECO:0007669"/>
    <property type="project" value="InterPro"/>
</dbReference>
<evidence type="ECO:0000256" key="2">
    <source>
        <dbReference type="ARBA" id="ARBA00011022"/>
    </source>
</evidence>
<dbReference type="AlphaFoldDB" id="A0A4X2MAI0"/>
<proteinExistence type="inferred from homology"/>
<dbReference type="GeneTree" id="ENSGT00390000015709"/>
<keyword evidence="3" id="KW-0539">Nucleus</keyword>
<dbReference type="Proteomes" id="UP000314987">
    <property type="component" value="Unassembled WGS sequence"/>
</dbReference>
<feature type="region of interest" description="Disordered" evidence="4">
    <location>
        <begin position="155"/>
        <end position="188"/>
    </location>
</feature>
<accession>A0A4X2MAI0</accession>
<dbReference type="OMA" id="GAKEWAF"/>
<sequence>MVGKARRPRARLHAAAVKAARPAPSAKEAEASVAAAATTTTAEATARSGAGGQDWGLVTSDIFAGTTIDPKALVQKLHWDTGSVISAGAGAEAKPVLSKKEKMKLRRARWLQKIDAIKAAEQTRKAEARRKATAVVGDLHPLMEALPELSELVTASRPRKKVKSAPRRKAEPTDFSRMTPAQKRRLLDDEMARFQEVVTSPSYQADPLRAIGEHLSKRLRQEEGGRL</sequence>
<evidence type="ECO:0000313" key="5">
    <source>
        <dbReference type="Ensembl" id="ENSVURP00010031431.1"/>
    </source>
</evidence>
<feature type="compositionally biased region" description="Low complexity" evidence="4">
    <location>
        <begin position="13"/>
        <end position="26"/>
    </location>
</feature>
<comment type="subcellular location">
    <subcellularLocation>
        <location evidence="1">Nucleus</location>
        <location evidence="1">Nucleolus</location>
    </subcellularLocation>
</comment>
<reference evidence="5" key="3">
    <citation type="submission" date="2025-09" db="UniProtKB">
        <authorList>
            <consortium name="Ensembl"/>
        </authorList>
    </citation>
    <scope>IDENTIFICATION</scope>
</reference>
<dbReference type="Ensembl" id="ENSVURT00010035799.1">
    <property type="protein sequence ID" value="ENSVURP00010031431.1"/>
    <property type="gene ID" value="ENSVURG00010024045.1"/>
</dbReference>
<dbReference type="PANTHER" id="PTHR31109:SF2">
    <property type="entry name" value="RIBOSOME BIOGENESIS PROTEIN SLX9 HOMOLOG"/>
    <property type="match status" value="1"/>
</dbReference>
<reference evidence="5" key="2">
    <citation type="submission" date="2025-08" db="UniProtKB">
        <authorList>
            <consortium name="Ensembl"/>
        </authorList>
    </citation>
    <scope>IDENTIFICATION</scope>
</reference>